<dbReference type="SUPFAM" id="SSF69786">
    <property type="entry name" value="YggU-like"/>
    <property type="match status" value="1"/>
</dbReference>
<dbReference type="Proteomes" id="UP001302494">
    <property type="component" value="Chromosome"/>
</dbReference>
<dbReference type="AlphaFoldDB" id="A0AA96GHW5"/>
<dbReference type="PANTHER" id="PTHR13420">
    <property type="entry name" value="UPF0235 PROTEIN C15ORF40"/>
    <property type="match status" value="1"/>
</dbReference>
<reference evidence="3 4" key="1">
    <citation type="submission" date="2023-01" db="EMBL/GenBank/DDBJ databases">
        <title>Cultivation and genomic characterization of new, ubiquitous marine nitrite-oxidizing bacteria from the Nitrospirales.</title>
        <authorList>
            <person name="Mueller A.J."/>
            <person name="Daebeler A."/>
            <person name="Herbold C.W."/>
            <person name="Kirkegaard R.H."/>
            <person name="Daims H."/>
        </authorList>
    </citation>
    <scope>NUCLEOTIDE SEQUENCE [LARGE SCALE GENOMIC DNA]</scope>
    <source>
        <strain evidence="3 4">DK</strain>
    </source>
</reference>
<evidence type="ECO:0000313" key="4">
    <source>
        <dbReference type="Proteomes" id="UP001302494"/>
    </source>
</evidence>
<dbReference type="NCBIfam" id="TIGR00251">
    <property type="entry name" value="DUF167 family protein"/>
    <property type="match status" value="1"/>
</dbReference>
<dbReference type="InterPro" id="IPR003746">
    <property type="entry name" value="DUF167"/>
</dbReference>
<dbReference type="Pfam" id="PF02594">
    <property type="entry name" value="DUF167"/>
    <property type="match status" value="1"/>
</dbReference>
<dbReference type="SMART" id="SM01152">
    <property type="entry name" value="DUF167"/>
    <property type="match status" value="1"/>
</dbReference>
<dbReference type="GO" id="GO:0005737">
    <property type="term" value="C:cytoplasm"/>
    <property type="evidence" value="ECO:0007669"/>
    <property type="project" value="TreeGrafter"/>
</dbReference>
<dbReference type="HAMAP" id="MF_00634">
    <property type="entry name" value="UPF0235"/>
    <property type="match status" value="1"/>
</dbReference>
<protein>
    <recommendedName>
        <fullName evidence="2">UPF0235 protein PQG83_12590</fullName>
    </recommendedName>
</protein>
<comment type="similarity">
    <text evidence="1 2">Belongs to the UPF0235 family.</text>
</comment>
<gene>
    <name evidence="3" type="ORF">PQG83_12590</name>
</gene>
<dbReference type="EMBL" id="CP116968">
    <property type="protein sequence ID" value="WNM60595.1"/>
    <property type="molecule type" value="Genomic_DNA"/>
</dbReference>
<dbReference type="PANTHER" id="PTHR13420:SF7">
    <property type="entry name" value="UPF0235 PROTEIN C15ORF40"/>
    <property type="match status" value="1"/>
</dbReference>
<keyword evidence="4" id="KW-1185">Reference proteome</keyword>
<proteinExistence type="inferred from homology"/>
<dbReference type="KEGG" id="nneo:PQG83_12590"/>
<evidence type="ECO:0000256" key="2">
    <source>
        <dbReference type="HAMAP-Rule" id="MF_00634"/>
    </source>
</evidence>
<sequence>MEWARCVIEKSKGIEIRIYIQPRASKTEIVGFHGEALKIRVASPPVDGQANAELCRFLAQHVGVPRQYVQLKSGVSSRQKRIFIEGKTLSDVAAALTDSLSLKNSEHS</sequence>
<evidence type="ECO:0000313" key="3">
    <source>
        <dbReference type="EMBL" id="WNM60595.1"/>
    </source>
</evidence>
<name>A0AA96GHW5_9BACT</name>
<dbReference type="Gene3D" id="3.30.1200.10">
    <property type="entry name" value="YggU-like"/>
    <property type="match status" value="1"/>
</dbReference>
<evidence type="ECO:0000256" key="1">
    <source>
        <dbReference type="ARBA" id="ARBA00010364"/>
    </source>
</evidence>
<accession>A0AA96GHW5</accession>
<organism evidence="3 4">
    <name type="scientific">Candidatus Nitrospira neomarina</name>
    <dbReference type="NCBI Taxonomy" id="3020899"/>
    <lineage>
        <taxon>Bacteria</taxon>
        <taxon>Pseudomonadati</taxon>
        <taxon>Nitrospirota</taxon>
        <taxon>Nitrospiria</taxon>
        <taxon>Nitrospirales</taxon>
        <taxon>Nitrospiraceae</taxon>
        <taxon>Nitrospira</taxon>
    </lineage>
</organism>
<dbReference type="InterPro" id="IPR036591">
    <property type="entry name" value="YggU-like_sf"/>
</dbReference>